<feature type="compositionally biased region" description="Polar residues" evidence="1">
    <location>
        <begin position="110"/>
        <end position="120"/>
    </location>
</feature>
<evidence type="ECO:0000313" key="2">
    <source>
        <dbReference type="EMBL" id="CAF1440773.1"/>
    </source>
</evidence>
<dbReference type="EMBL" id="CAJOBA010050687">
    <property type="protein sequence ID" value="CAF4237147.1"/>
    <property type="molecule type" value="Genomic_DNA"/>
</dbReference>
<organism evidence="2 4">
    <name type="scientific">Didymodactylos carnosus</name>
    <dbReference type="NCBI Taxonomy" id="1234261"/>
    <lineage>
        <taxon>Eukaryota</taxon>
        <taxon>Metazoa</taxon>
        <taxon>Spiralia</taxon>
        <taxon>Gnathifera</taxon>
        <taxon>Rotifera</taxon>
        <taxon>Eurotatoria</taxon>
        <taxon>Bdelloidea</taxon>
        <taxon>Philodinida</taxon>
        <taxon>Philodinidae</taxon>
        <taxon>Didymodactylos</taxon>
    </lineage>
</organism>
<protein>
    <submittedName>
        <fullName evidence="2">Uncharacterized protein</fullName>
    </submittedName>
</protein>
<gene>
    <name evidence="2" type="ORF">OVA965_LOCUS34432</name>
    <name evidence="3" type="ORF">TMI583_LOCUS35352</name>
</gene>
<evidence type="ECO:0000256" key="1">
    <source>
        <dbReference type="SAM" id="MobiDB-lite"/>
    </source>
</evidence>
<dbReference type="Proteomes" id="UP000677228">
    <property type="component" value="Unassembled WGS sequence"/>
</dbReference>
<dbReference type="AlphaFoldDB" id="A0A8S2FEV6"/>
<evidence type="ECO:0000313" key="4">
    <source>
        <dbReference type="Proteomes" id="UP000677228"/>
    </source>
</evidence>
<reference evidence="2" key="1">
    <citation type="submission" date="2021-02" db="EMBL/GenBank/DDBJ databases">
        <authorList>
            <person name="Nowell W R."/>
        </authorList>
    </citation>
    <scope>NUCLEOTIDE SEQUENCE</scope>
</reference>
<sequence>MRITVPMFLFSSNKKHYGFDPNADLQLLRNLENNSRRSRLHIHSNEKASLAKHLDKQDQLPYLCESCKSIFTFEISNIFSFTASFIETDNENENERNETQLVADEEDSDNNYQATITQEK</sequence>
<comment type="caution">
    <text evidence="2">The sequence shown here is derived from an EMBL/GenBank/DDBJ whole genome shotgun (WGS) entry which is preliminary data.</text>
</comment>
<accession>A0A8S2FEV6</accession>
<dbReference type="EMBL" id="CAJNOK010028882">
    <property type="protein sequence ID" value="CAF1440773.1"/>
    <property type="molecule type" value="Genomic_DNA"/>
</dbReference>
<evidence type="ECO:0000313" key="3">
    <source>
        <dbReference type="EMBL" id="CAF4237147.1"/>
    </source>
</evidence>
<proteinExistence type="predicted"/>
<feature type="region of interest" description="Disordered" evidence="1">
    <location>
        <begin position="89"/>
        <end position="120"/>
    </location>
</feature>
<name>A0A8S2FEV6_9BILA</name>
<dbReference type="Proteomes" id="UP000682733">
    <property type="component" value="Unassembled WGS sequence"/>
</dbReference>